<evidence type="ECO:0000256" key="7">
    <source>
        <dbReference type="ARBA" id="ARBA00022801"/>
    </source>
</evidence>
<dbReference type="PROSITE" id="PS00973">
    <property type="entry name" value="USP_2"/>
    <property type="match status" value="1"/>
</dbReference>
<name>A0A6A6DJU7_9PEZI</name>
<evidence type="ECO:0000256" key="9">
    <source>
        <dbReference type="ARBA" id="ARBA00023242"/>
    </source>
</evidence>
<dbReference type="FunFam" id="3.90.70.10:FF:000005">
    <property type="entry name" value="Ubiquitin carboxyl-terminal hydrolase 7"/>
    <property type="match status" value="1"/>
</dbReference>
<reference evidence="12" key="1">
    <citation type="journal article" date="2020" name="Stud. Mycol.">
        <title>101 Dothideomycetes genomes: a test case for predicting lifestyles and emergence of pathogens.</title>
        <authorList>
            <person name="Haridas S."/>
            <person name="Albert R."/>
            <person name="Binder M."/>
            <person name="Bloem J."/>
            <person name="Labutti K."/>
            <person name="Salamov A."/>
            <person name="Andreopoulos B."/>
            <person name="Baker S."/>
            <person name="Barry K."/>
            <person name="Bills G."/>
            <person name="Bluhm B."/>
            <person name="Cannon C."/>
            <person name="Castanera R."/>
            <person name="Culley D."/>
            <person name="Daum C."/>
            <person name="Ezra D."/>
            <person name="Gonzalez J."/>
            <person name="Henrissat B."/>
            <person name="Kuo A."/>
            <person name="Liang C."/>
            <person name="Lipzen A."/>
            <person name="Lutzoni F."/>
            <person name="Magnuson J."/>
            <person name="Mondo S."/>
            <person name="Nolan M."/>
            <person name="Ohm R."/>
            <person name="Pangilinan J."/>
            <person name="Park H.-J."/>
            <person name="Ramirez L."/>
            <person name="Alfaro M."/>
            <person name="Sun H."/>
            <person name="Tritt A."/>
            <person name="Yoshinaga Y."/>
            <person name="Zwiers L.-H."/>
            <person name="Turgeon B."/>
            <person name="Goodwin S."/>
            <person name="Spatafora J."/>
            <person name="Crous P."/>
            <person name="Grigoriev I."/>
        </authorList>
    </citation>
    <scope>NUCLEOTIDE SEQUENCE</scope>
    <source>
        <strain evidence="12">CBS 207.26</strain>
    </source>
</reference>
<evidence type="ECO:0000259" key="10">
    <source>
        <dbReference type="PROSITE" id="PS50144"/>
    </source>
</evidence>
<dbReference type="InterPro" id="IPR002083">
    <property type="entry name" value="MATH/TRAF_dom"/>
</dbReference>
<dbReference type="Pfam" id="PF00443">
    <property type="entry name" value="UCH"/>
    <property type="match status" value="1"/>
</dbReference>
<dbReference type="EC" id="3.4.19.12" evidence="4"/>
<keyword evidence="6" id="KW-0833">Ubl conjugation pathway</keyword>
<keyword evidence="5" id="KW-0645">Protease</keyword>
<protein>
    <recommendedName>
        <fullName evidence="4">ubiquitinyl hydrolase 1</fullName>
        <ecNumber evidence="4">3.4.19.12</ecNumber>
    </recommendedName>
</protein>
<evidence type="ECO:0000256" key="5">
    <source>
        <dbReference type="ARBA" id="ARBA00022670"/>
    </source>
</evidence>
<evidence type="ECO:0000313" key="12">
    <source>
        <dbReference type="EMBL" id="KAF2179771.1"/>
    </source>
</evidence>
<dbReference type="FunFam" id="2.60.210.10:FF:000011">
    <property type="entry name" value="Ubiquitin carboxyl-terminal hydrolase 7"/>
    <property type="match status" value="1"/>
</dbReference>
<dbReference type="GO" id="GO:0006508">
    <property type="term" value="P:proteolysis"/>
    <property type="evidence" value="ECO:0007669"/>
    <property type="project" value="UniProtKB-KW"/>
</dbReference>
<dbReference type="PANTHER" id="PTHR24006">
    <property type="entry name" value="UBIQUITIN CARBOXYL-TERMINAL HYDROLASE"/>
    <property type="match status" value="1"/>
</dbReference>
<dbReference type="EMBL" id="ML994662">
    <property type="protein sequence ID" value="KAF2179771.1"/>
    <property type="molecule type" value="Genomic_DNA"/>
</dbReference>
<dbReference type="InterPro" id="IPR018200">
    <property type="entry name" value="USP_CS"/>
</dbReference>
<evidence type="ECO:0000256" key="1">
    <source>
        <dbReference type="ARBA" id="ARBA00000707"/>
    </source>
</evidence>
<dbReference type="PROSITE" id="PS50235">
    <property type="entry name" value="USP_3"/>
    <property type="match status" value="1"/>
</dbReference>
<dbReference type="Proteomes" id="UP000800200">
    <property type="component" value="Unassembled WGS sequence"/>
</dbReference>
<dbReference type="Gene3D" id="3.10.20.90">
    <property type="entry name" value="Phosphatidylinositol 3-kinase Catalytic Subunit, Chain A, domain 1"/>
    <property type="match status" value="2"/>
</dbReference>
<dbReference type="InterPro" id="IPR028889">
    <property type="entry name" value="USP"/>
</dbReference>
<proteinExistence type="inferred from homology"/>
<dbReference type="GO" id="GO:0031647">
    <property type="term" value="P:regulation of protein stability"/>
    <property type="evidence" value="ECO:0007669"/>
    <property type="project" value="TreeGrafter"/>
</dbReference>
<dbReference type="InterPro" id="IPR050164">
    <property type="entry name" value="Peptidase_C19"/>
</dbReference>
<dbReference type="OrthoDB" id="289038at2759"/>
<sequence>MDQLGSDMLVDPEYDEKHDVAIISPDDAMDQVEPEPEPRADEFEAFMKKHLPELLDQETEAEAINTWEIKDWRSLSRREHGPIFECGGHPWRILFFPYGNNVDFASFYLEQGFDEKKVPEEWYACVQFLLVLWNPNDPTMYVMHSATHRFTADEGDWGFTRFAELRRLFATQWDERGRPMVENNRANITAYVRVLKDPTGVLWHNFINYDSKKETGMVGLKNQGATCYLNSLLQSLFFTNAFRQAVYQIPTEQEVDRTNSAYALQRLFYLLQSQNTAVATTELTASFGWDTKQIFEQQDVQELSRVLMDKLDEKMKGTEAENALEKMFVGKMKTYISCINVDYESSRIEDFWDIQLNVSGNKNLDDSFKDYIQVETMDGENKYFAEGYDLQDAKKGVIFETFPQVLHLQLKRFEYDINRDAMMKVNDRYEFPEIWDASPYLSEQADRSEPYIYHLHGVLVHSGDLNAGHYYAFLKPTKGGQFYKFDDDRVTRATKREALEENFGGDYTTQVNGNIQQRNPYTRTWSAKRSMSAYMLVYIRESRLDNILMPGKPVVPPKHLAERIAEERAALERRRKEREEAHLYMDIQVASENNFKVYQGFDIVPWKSETDTPAHPKTYRTLRTTTMSEFSKTVADDLGIEPDMIRPWAMVNRQNGTVRPDVPIAFPDMTVEEASSKFGTKTASFRLWLEKAEKRDEDGTPVFGDKLLDLRNQQGNRPLMLFLKHFDAKTQSLFGIGNFYAAYHDRVCDVSPQILKLMGWPSGVNFKLSEEIKQNMIEAMKPKVTLAQSEIQDGDIITVQKTLSEKEVNQIQASGGYVEAKDFYDYLLNRINVEFIPRPGSESQYPVFTLTLSKKMTYDQWAAKVGEELKVDPTHIRFTTINAAGKAKLAVKYGQQGTLSSVLYPGPYNYTASSIQKPDALFYEVLEMSLKELEQRKSMKVTWLPDGVLKEETFDLMIPRTAVVADLLEALQKKANISDELMKKVRIYEAHSYKFFKYLPPDYQVLGINEYFVVYAAAFPDDDSPKKISVFHFDKEPNKAHGVPFQFPLKEGEPFSETKQRLSEFTKIKGKQFDKIRFAIVSKPHYSRPEYIEDDEVLWDMMGTRDEIALGMDHINKSRSLWSKTDSIFIR</sequence>
<keyword evidence="8" id="KW-0788">Thiol protease</keyword>
<keyword evidence="7 12" id="KW-0378">Hydrolase</keyword>
<evidence type="ECO:0000256" key="2">
    <source>
        <dbReference type="ARBA" id="ARBA00004123"/>
    </source>
</evidence>
<comment type="subcellular location">
    <subcellularLocation>
        <location evidence="2">Nucleus</location>
    </subcellularLocation>
</comment>
<dbReference type="AlphaFoldDB" id="A0A6A6DJU7"/>
<dbReference type="Gene3D" id="2.60.210.10">
    <property type="entry name" value="Apoptosis, Tumor Necrosis Factor Receptor Associated Protein 2, Chain A"/>
    <property type="match status" value="1"/>
</dbReference>
<comment type="similarity">
    <text evidence="3">Belongs to the peptidase C19 family.</text>
</comment>
<dbReference type="InterPro" id="IPR024729">
    <property type="entry name" value="USP7_ICP0-binding_dom"/>
</dbReference>
<dbReference type="InterPro" id="IPR008974">
    <property type="entry name" value="TRAF-like"/>
</dbReference>
<dbReference type="Pfam" id="PF12436">
    <property type="entry name" value="USP7_ICP0_bdg"/>
    <property type="match status" value="1"/>
</dbReference>
<dbReference type="Pfam" id="PF14533">
    <property type="entry name" value="USP7_C2"/>
    <property type="match status" value="1"/>
</dbReference>
<dbReference type="GO" id="GO:0004843">
    <property type="term" value="F:cysteine-type deubiquitinase activity"/>
    <property type="evidence" value="ECO:0007669"/>
    <property type="project" value="UniProtKB-EC"/>
</dbReference>
<evidence type="ECO:0000256" key="4">
    <source>
        <dbReference type="ARBA" id="ARBA00012759"/>
    </source>
</evidence>
<dbReference type="SUPFAM" id="SSF49599">
    <property type="entry name" value="TRAF domain-like"/>
    <property type="match status" value="1"/>
</dbReference>
<dbReference type="Gene3D" id="3.90.70.10">
    <property type="entry name" value="Cysteine proteinases"/>
    <property type="match status" value="1"/>
</dbReference>
<gene>
    <name evidence="12" type="ORF">K469DRAFT_640508</name>
</gene>
<dbReference type="PANTHER" id="PTHR24006:SF644">
    <property type="entry name" value="UBIQUITIN CARBOXYL-TERMINAL HYDROLASE 7"/>
    <property type="match status" value="1"/>
</dbReference>
<dbReference type="PROSITE" id="PS50144">
    <property type="entry name" value="MATH"/>
    <property type="match status" value="1"/>
</dbReference>
<evidence type="ECO:0000256" key="6">
    <source>
        <dbReference type="ARBA" id="ARBA00022786"/>
    </source>
</evidence>
<keyword evidence="9" id="KW-0539">Nucleus</keyword>
<evidence type="ECO:0000313" key="13">
    <source>
        <dbReference type="Proteomes" id="UP000800200"/>
    </source>
</evidence>
<feature type="domain" description="USP" evidence="11">
    <location>
        <begin position="218"/>
        <end position="541"/>
    </location>
</feature>
<evidence type="ECO:0000259" key="11">
    <source>
        <dbReference type="PROSITE" id="PS50235"/>
    </source>
</evidence>
<dbReference type="GO" id="GO:0140492">
    <property type="term" value="F:metal-dependent deubiquitinase activity"/>
    <property type="evidence" value="ECO:0007669"/>
    <property type="project" value="UniProtKB-ARBA"/>
</dbReference>
<evidence type="ECO:0000256" key="3">
    <source>
        <dbReference type="ARBA" id="ARBA00009085"/>
    </source>
</evidence>
<dbReference type="GO" id="GO:0005829">
    <property type="term" value="C:cytosol"/>
    <property type="evidence" value="ECO:0007669"/>
    <property type="project" value="TreeGrafter"/>
</dbReference>
<organism evidence="12 13">
    <name type="scientific">Zopfia rhizophila CBS 207.26</name>
    <dbReference type="NCBI Taxonomy" id="1314779"/>
    <lineage>
        <taxon>Eukaryota</taxon>
        <taxon>Fungi</taxon>
        <taxon>Dikarya</taxon>
        <taxon>Ascomycota</taxon>
        <taxon>Pezizomycotina</taxon>
        <taxon>Dothideomycetes</taxon>
        <taxon>Dothideomycetes incertae sedis</taxon>
        <taxon>Zopfiaceae</taxon>
        <taxon>Zopfia</taxon>
    </lineage>
</organism>
<feature type="domain" description="MATH" evidence="10">
    <location>
        <begin position="62"/>
        <end position="192"/>
    </location>
</feature>
<accession>A0A6A6DJU7</accession>
<dbReference type="InterPro" id="IPR038765">
    <property type="entry name" value="Papain-like_cys_pep_sf"/>
</dbReference>
<evidence type="ECO:0000256" key="8">
    <source>
        <dbReference type="ARBA" id="ARBA00022807"/>
    </source>
</evidence>
<dbReference type="GO" id="GO:0004175">
    <property type="term" value="F:endopeptidase activity"/>
    <property type="evidence" value="ECO:0007669"/>
    <property type="project" value="UniProtKB-ARBA"/>
</dbReference>
<comment type="catalytic activity">
    <reaction evidence="1">
        <text>Thiol-dependent hydrolysis of ester, thioester, amide, peptide and isopeptide bonds formed by the C-terminal Gly of ubiquitin (a 76-residue protein attached to proteins as an intracellular targeting signal).</text>
        <dbReference type="EC" id="3.4.19.12"/>
    </reaction>
</comment>
<dbReference type="InterPro" id="IPR001394">
    <property type="entry name" value="Peptidase_C19_UCH"/>
</dbReference>
<dbReference type="CDD" id="cd02659">
    <property type="entry name" value="peptidase_C19C"/>
    <property type="match status" value="1"/>
</dbReference>
<dbReference type="SMART" id="SM00061">
    <property type="entry name" value="MATH"/>
    <property type="match status" value="1"/>
</dbReference>
<dbReference type="GO" id="GO:0016579">
    <property type="term" value="P:protein deubiquitination"/>
    <property type="evidence" value="ECO:0007669"/>
    <property type="project" value="InterPro"/>
</dbReference>
<dbReference type="GO" id="GO:0005634">
    <property type="term" value="C:nucleus"/>
    <property type="evidence" value="ECO:0007669"/>
    <property type="project" value="UniProtKB-SubCell"/>
</dbReference>
<dbReference type="InterPro" id="IPR029346">
    <property type="entry name" value="USP_C"/>
</dbReference>
<keyword evidence="13" id="KW-1185">Reference proteome</keyword>
<dbReference type="SUPFAM" id="SSF54001">
    <property type="entry name" value="Cysteine proteinases"/>
    <property type="match status" value="1"/>
</dbReference>
<dbReference type="Pfam" id="PF22486">
    <property type="entry name" value="MATH_2"/>
    <property type="match status" value="1"/>
</dbReference>
<dbReference type="PROSITE" id="PS00972">
    <property type="entry name" value="USP_1"/>
    <property type="match status" value="1"/>
</dbReference>